<sequence>MGFGLLFASTVSVPTNSTVGGVVLIGPVPIVFGRGYTGTLLPFMLIGLAFTVIALLFFLVSILAFRGSARRTD</sequence>
<keyword evidence="1" id="KW-0472">Membrane</keyword>
<name>H2C731_9CREN</name>
<protein>
    <recommendedName>
        <fullName evidence="4">DUF131 domain-containing protein</fullName>
    </recommendedName>
</protein>
<dbReference type="InterPro" id="IPR002849">
    <property type="entry name" value="DUF131"/>
</dbReference>
<proteinExistence type="predicted"/>
<gene>
    <name evidence="2" type="ORF">MetMK1DRAFT_00023780</name>
</gene>
<keyword evidence="1" id="KW-1133">Transmembrane helix</keyword>
<evidence type="ECO:0000313" key="3">
    <source>
        <dbReference type="Proteomes" id="UP000003980"/>
    </source>
</evidence>
<reference evidence="2 3" key="1">
    <citation type="submission" date="2012-01" db="EMBL/GenBank/DDBJ databases">
        <title>Improved High-Quality Draft sequence of Metallosphaera yellowstonensis MK1.</title>
        <authorList>
            <consortium name="US DOE Joint Genome Institute"/>
            <person name="Lucas S."/>
            <person name="Han J."/>
            <person name="Cheng J.-F."/>
            <person name="Goodwin L."/>
            <person name="Pitluck S."/>
            <person name="Peters L."/>
            <person name="Teshima H."/>
            <person name="Detter J.C."/>
            <person name="Han C."/>
            <person name="Tapia R."/>
            <person name="Land M."/>
            <person name="Hauser L."/>
            <person name="Kyrpides N."/>
            <person name="Kozubal M."/>
            <person name="Macur R.E."/>
            <person name="Jay Z."/>
            <person name="Inskeep W."/>
            <person name="Woyke T."/>
        </authorList>
    </citation>
    <scope>NUCLEOTIDE SEQUENCE [LARGE SCALE GENOMIC DNA]</scope>
    <source>
        <strain evidence="2 3">MK1</strain>
    </source>
</reference>
<dbReference type="HOGENOM" id="CLU_149108_4_0_2"/>
<dbReference type="EMBL" id="JH597768">
    <property type="protein sequence ID" value="EHP69608.1"/>
    <property type="molecule type" value="Genomic_DNA"/>
</dbReference>
<evidence type="ECO:0000256" key="1">
    <source>
        <dbReference type="SAM" id="Phobius"/>
    </source>
</evidence>
<accession>H2C731</accession>
<dbReference type="Proteomes" id="UP000003980">
    <property type="component" value="Unassembled WGS sequence"/>
</dbReference>
<keyword evidence="1" id="KW-0812">Transmembrane</keyword>
<dbReference type="NCBIfam" id="TIGR00304">
    <property type="entry name" value="TIGR00304 family membrane protein"/>
    <property type="match status" value="1"/>
</dbReference>
<organism evidence="2 3">
    <name type="scientific">Metallosphaera yellowstonensis MK1</name>
    <dbReference type="NCBI Taxonomy" id="671065"/>
    <lineage>
        <taxon>Archaea</taxon>
        <taxon>Thermoproteota</taxon>
        <taxon>Thermoprotei</taxon>
        <taxon>Sulfolobales</taxon>
        <taxon>Sulfolobaceae</taxon>
        <taxon>Metallosphaera</taxon>
    </lineage>
</organism>
<keyword evidence="3" id="KW-1185">Reference proteome</keyword>
<feature type="transmembrane region" description="Helical" evidence="1">
    <location>
        <begin position="41"/>
        <end position="65"/>
    </location>
</feature>
<evidence type="ECO:0000313" key="2">
    <source>
        <dbReference type="EMBL" id="EHP69608.1"/>
    </source>
</evidence>
<dbReference type="Pfam" id="PF01998">
    <property type="entry name" value="DUF131"/>
    <property type="match status" value="1"/>
</dbReference>
<dbReference type="AlphaFoldDB" id="H2C731"/>
<evidence type="ECO:0008006" key="4">
    <source>
        <dbReference type="Google" id="ProtNLM"/>
    </source>
</evidence>